<dbReference type="EMBL" id="SSOP01000105">
    <property type="protein sequence ID" value="KAB5591432.1"/>
    <property type="molecule type" value="Genomic_DNA"/>
</dbReference>
<evidence type="ECO:0000256" key="7">
    <source>
        <dbReference type="SAM" id="Phobius"/>
    </source>
</evidence>
<feature type="transmembrane region" description="Helical" evidence="7">
    <location>
        <begin position="508"/>
        <end position="527"/>
    </location>
</feature>
<feature type="transmembrane region" description="Helical" evidence="7">
    <location>
        <begin position="211"/>
        <end position="233"/>
    </location>
</feature>
<feature type="region of interest" description="Disordered" evidence="6">
    <location>
        <begin position="244"/>
        <end position="274"/>
    </location>
</feature>
<keyword evidence="9" id="KW-1185">Reference proteome</keyword>
<feature type="transmembrane region" description="Helical" evidence="7">
    <location>
        <begin position="136"/>
        <end position="156"/>
    </location>
</feature>
<name>A0A5N5QI62_9AGAM</name>
<keyword evidence="4 7" id="KW-1133">Transmembrane helix</keyword>
<evidence type="ECO:0000256" key="5">
    <source>
        <dbReference type="ARBA" id="ARBA00023136"/>
    </source>
</evidence>
<comment type="subcellular location">
    <subcellularLocation>
        <location evidence="1">Membrane</location>
        <topology evidence="1">Multi-pass membrane protein</topology>
    </subcellularLocation>
</comment>
<evidence type="ECO:0000256" key="3">
    <source>
        <dbReference type="ARBA" id="ARBA00022692"/>
    </source>
</evidence>
<keyword evidence="2" id="KW-0813">Transport</keyword>
<gene>
    <name evidence="8" type="ORF">CTheo_5113</name>
</gene>
<feature type="transmembrane region" description="Helical" evidence="7">
    <location>
        <begin position="330"/>
        <end position="351"/>
    </location>
</feature>
<evidence type="ECO:0000313" key="9">
    <source>
        <dbReference type="Proteomes" id="UP000383932"/>
    </source>
</evidence>
<accession>A0A5N5QI62</accession>
<dbReference type="GO" id="GO:0016020">
    <property type="term" value="C:membrane"/>
    <property type="evidence" value="ECO:0007669"/>
    <property type="project" value="UniProtKB-SubCell"/>
</dbReference>
<evidence type="ECO:0000256" key="6">
    <source>
        <dbReference type="SAM" id="MobiDB-lite"/>
    </source>
</evidence>
<dbReference type="PANTHER" id="PTHR23504">
    <property type="entry name" value="MAJOR FACILITATOR SUPERFAMILY DOMAIN-CONTAINING PROTEIN 10"/>
    <property type="match status" value="1"/>
</dbReference>
<feature type="transmembrane region" description="Helical" evidence="7">
    <location>
        <begin position="363"/>
        <end position="382"/>
    </location>
</feature>
<proteinExistence type="predicted"/>
<dbReference type="Gene3D" id="1.20.1250.20">
    <property type="entry name" value="MFS general substrate transporter like domains"/>
    <property type="match status" value="1"/>
</dbReference>
<feature type="compositionally biased region" description="Low complexity" evidence="6">
    <location>
        <begin position="254"/>
        <end position="263"/>
    </location>
</feature>
<feature type="transmembrane region" description="Helical" evidence="7">
    <location>
        <begin position="394"/>
        <end position="414"/>
    </location>
</feature>
<evidence type="ECO:0000256" key="1">
    <source>
        <dbReference type="ARBA" id="ARBA00004141"/>
    </source>
</evidence>
<protein>
    <submittedName>
        <fullName evidence="8">Zinc induced facilitator 1 protein</fullName>
    </submittedName>
</protein>
<feature type="region of interest" description="Disordered" evidence="6">
    <location>
        <begin position="17"/>
        <end position="41"/>
    </location>
</feature>
<evidence type="ECO:0000256" key="2">
    <source>
        <dbReference type="ARBA" id="ARBA00022448"/>
    </source>
</evidence>
<feature type="transmembrane region" description="Helical" evidence="7">
    <location>
        <begin position="49"/>
        <end position="70"/>
    </location>
</feature>
<feature type="transmembrane region" description="Helical" evidence="7">
    <location>
        <begin position="426"/>
        <end position="447"/>
    </location>
</feature>
<feature type="transmembrane region" description="Helical" evidence="7">
    <location>
        <begin position="289"/>
        <end position="310"/>
    </location>
</feature>
<dbReference type="PANTHER" id="PTHR23504:SF15">
    <property type="entry name" value="MAJOR FACILITATOR SUPERFAMILY (MFS) PROFILE DOMAIN-CONTAINING PROTEIN"/>
    <property type="match status" value="1"/>
</dbReference>
<dbReference type="SUPFAM" id="SSF103473">
    <property type="entry name" value="MFS general substrate transporter"/>
    <property type="match status" value="1"/>
</dbReference>
<dbReference type="GO" id="GO:0022857">
    <property type="term" value="F:transmembrane transporter activity"/>
    <property type="evidence" value="ECO:0007669"/>
    <property type="project" value="InterPro"/>
</dbReference>
<keyword evidence="3 7" id="KW-0812">Transmembrane</keyword>
<dbReference type="Proteomes" id="UP000383932">
    <property type="component" value="Unassembled WGS sequence"/>
</dbReference>
<keyword evidence="5 7" id="KW-0472">Membrane</keyword>
<sequence length="542" mass="59094">MPGGSVAAQLEEQPLVAEYDTREDGNGPDFVENASATKNERTPTPWRSLLILMALNTLCPLAFELIYPFVNSMIVEIGVTNDPERVGFYSGLISRQVIPFGYISDHVGRKPVILIGLGGLSISVLCFGLSKSLSGMIMSRCIGGALGGSWAAIRVMTGEMTDRSNQDVAFSLLNTSYRVGQIVGLPLGGLLVHPERRWPTFQTPFWNEYPFLLPCLVGAVFSMISVLFGTVFIKETLPSKVKSRRKSKQPTYGSTSATTSESTLLDGGDIETNKPVQKPTWRTVMTPSILSLLVNNACMCIASEMLFSLYPLFAFTPIASGGLGMSEAQIGAQMSIRAVAHVVMILFYAPINRKLGTTRLYQITMAFWAIVVLGFPISHWVASNTGTTSVALNVAQLMLFLIWSICGLGWVCSGPMVTNASPSAEALSLITGNAFPFAIVSLFFSLLNEKAPPVPSRQVHFPRVFFAVLPPRFRISQISIVLPQTISPALANSLFAASVDKHIMGGNFVWIVLFIFTCLGFLHSLTLKEPKDDWRTAQDIDE</sequence>
<dbReference type="InterPro" id="IPR036259">
    <property type="entry name" value="MFS_trans_sf"/>
</dbReference>
<comment type="caution">
    <text evidence="8">The sequence shown here is derived from an EMBL/GenBank/DDBJ whole genome shotgun (WGS) entry which is preliminary data.</text>
</comment>
<evidence type="ECO:0000313" key="8">
    <source>
        <dbReference type="EMBL" id="KAB5591432.1"/>
    </source>
</evidence>
<dbReference type="InterPro" id="IPR011701">
    <property type="entry name" value="MFS"/>
</dbReference>
<dbReference type="AlphaFoldDB" id="A0A5N5QI62"/>
<dbReference type="OrthoDB" id="419616at2759"/>
<dbReference type="Pfam" id="PF07690">
    <property type="entry name" value="MFS_1"/>
    <property type="match status" value="1"/>
</dbReference>
<feature type="transmembrane region" description="Helical" evidence="7">
    <location>
        <begin position="112"/>
        <end position="130"/>
    </location>
</feature>
<organism evidence="8 9">
    <name type="scientific">Ceratobasidium theobromae</name>
    <dbReference type="NCBI Taxonomy" id="1582974"/>
    <lineage>
        <taxon>Eukaryota</taxon>
        <taxon>Fungi</taxon>
        <taxon>Dikarya</taxon>
        <taxon>Basidiomycota</taxon>
        <taxon>Agaricomycotina</taxon>
        <taxon>Agaricomycetes</taxon>
        <taxon>Cantharellales</taxon>
        <taxon>Ceratobasidiaceae</taxon>
        <taxon>Ceratobasidium</taxon>
    </lineage>
</organism>
<evidence type="ECO:0000256" key="4">
    <source>
        <dbReference type="ARBA" id="ARBA00022989"/>
    </source>
</evidence>
<reference evidence="8 9" key="1">
    <citation type="journal article" date="2019" name="Fungal Biol. Biotechnol.">
        <title>Draft genome sequence of fastidious pathogen Ceratobasidium theobromae, which causes vascular-streak dieback in Theobroma cacao.</title>
        <authorList>
            <person name="Ali S.S."/>
            <person name="Asman A."/>
            <person name="Shao J."/>
            <person name="Firmansyah A.P."/>
            <person name="Susilo A.W."/>
            <person name="Rosmana A."/>
            <person name="McMahon P."/>
            <person name="Junaid M."/>
            <person name="Guest D."/>
            <person name="Kheng T.Y."/>
            <person name="Meinhardt L.W."/>
            <person name="Bailey B.A."/>
        </authorList>
    </citation>
    <scope>NUCLEOTIDE SEQUENCE [LARGE SCALE GENOMIC DNA]</scope>
    <source>
        <strain evidence="8 9">CT2</strain>
    </source>
</reference>